<sequence length="91" mass="10160">MNFRARMKETKQSFILIILDLVLVLLICGPHLCPEMKDTRGRVCLDSRGITGAQARRETNKRGGGSMHCRDTGAYPRISVLLFREISVAGI</sequence>
<keyword evidence="3" id="KW-1185">Reference proteome</keyword>
<evidence type="ECO:0000313" key="3">
    <source>
        <dbReference type="Proteomes" id="UP000826195"/>
    </source>
</evidence>
<feature type="transmembrane region" description="Helical" evidence="1">
    <location>
        <begin position="12"/>
        <end position="32"/>
    </location>
</feature>
<reference evidence="2 3" key="1">
    <citation type="journal article" date="2021" name="J. Hered.">
        <title>A chromosome-level genome assembly of the parasitoid wasp, Cotesia glomerata (Hymenoptera: Braconidae).</title>
        <authorList>
            <person name="Pinto B.J."/>
            <person name="Weis J.J."/>
            <person name="Gamble T."/>
            <person name="Ode P.J."/>
            <person name="Paul R."/>
            <person name="Zaspel J.M."/>
        </authorList>
    </citation>
    <scope>NUCLEOTIDE SEQUENCE [LARGE SCALE GENOMIC DNA]</scope>
    <source>
        <strain evidence="2">CgM1</strain>
    </source>
</reference>
<comment type="caution">
    <text evidence="2">The sequence shown here is derived from an EMBL/GenBank/DDBJ whole genome shotgun (WGS) entry which is preliminary data.</text>
</comment>
<organism evidence="2 3">
    <name type="scientific">Cotesia glomerata</name>
    <name type="common">Lepidopteran parasitic wasp</name>
    <name type="synonym">Apanteles glomeratus</name>
    <dbReference type="NCBI Taxonomy" id="32391"/>
    <lineage>
        <taxon>Eukaryota</taxon>
        <taxon>Metazoa</taxon>
        <taxon>Ecdysozoa</taxon>
        <taxon>Arthropoda</taxon>
        <taxon>Hexapoda</taxon>
        <taxon>Insecta</taxon>
        <taxon>Pterygota</taxon>
        <taxon>Neoptera</taxon>
        <taxon>Endopterygota</taxon>
        <taxon>Hymenoptera</taxon>
        <taxon>Apocrita</taxon>
        <taxon>Ichneumonoidea</taxon>
        <taxon>Braconidae</taxon>
        <taxon>Microgastrinae</taxon>
        <taxon>Cotesia</taxon>
    </lineage>
</organism>
<dbReference type="AlphaFoldDB" id="A0AAV7I9L3"/>
<proteinExistence type="predicted"/>
<evidence type="ECO:0000313" key="2">
    <source>
        <dbReference type="EMBL" id="KAH0546932.1"/>
    </source>
</evidence>
<name>A0AAV7I9L3_COTGL</name>
<evidence type="ECO:0000256" key="1">
    <source>
        <dbReference type="SAM" id="Phobius"/>
    </source>
</evidence>
<accession>A0AAV7I9L3</accession>
<keyword evidence="1" id="KW-0812">Transmembrane</keyword>
<dbReference type="Proteomes" id="UP000826195">
    <property type="component" value="Unassembled WGS sequence"/>
</dbReference>
<gene>
    <name evidence="2" type="ORF">KQX54_016181</name>
</gene>
<dbReference type="EMBL" id="JAHXZJ010002237">
    <property type="protein sequence ID" value="KAH0546932.1"/>
    <property type="molecule type" value="Genomic_DNA"/>
</dbReference>
<protein>
    <recommendedName>
        <fullName evidence="4">Secreted protein</fullName>
    </recommendedName>
</protein>
<keyword evidence="1" id="KW-1133">Transmembrane helix</keyword>
<evidence type="ECO:0008006" key="4">
    <source>
        <dbReference type="Google" id="ProtNLM"/>
    </source>
</evidence>
<keyword evidence="1" id="KW-0472">Membrane</keyword>